<dbReference type="EMBL" id="FOJI01000012">
    <property type="protein sequence ID" value="SEW35766.1"/>
    <property type="molecule type" value="Genomic_DNA"/>
</dbReference>
<organism evidence="6 7">
    <name type="scientific">[Clostridium] fimetarium</name>
    <dbReference type="NCBI Taxonomy" id="99656"/>
    <lineage>
        <taxon>Bacteria</taxon>
        <taxon>Bacillati</taxon>
        <taxon>Bacillota</taxon>
        <taxon>Clostridia</taxon>
        <taxon>Lachnospirales</taxon>
        <taxon>Lachnospiraceae</taxon>
    </lineage>
</organism>
<dbReference type="Gene3D" id="3.40.50.300">
    <property type="entry name" value="P-loop containing nucleotide triphosphate hydrolases"/>
    <property type="match status" value="1"/>
</dbReference>
<protein>
    <submittedName>
        <fullName evidence="6">ABC-2 type transport system ATP-binding protein</fullName>
    </submittedName>
</protein>
<accession>A0A1I0R5D4</accession>
<dbReference type="SMART" id="SM00382">
    <property type="entry name" value="AAA"/>
    <property type="match status" value="1"/>
</dbReference>
<dbReference type="InterPro" id="IPR003439">
    <property type="entry name" value="ABC_transporter-like_ATP-bd"/>
</dbReference>
<dbReference type="OrthoDB" id="9809205at2"/>
<evidence type="ECO:0000313" key="7">
    <source>
        <dbReference type="Proteomes" id="UP000199701"/>
    </source>
</evidence>
<dbReference type="PANTHER" id="PTHR43335:SF8">
    <property type="entry name" value="ABC TRANSPORTER, ATP-BINDING PROTEIN"/>
    <property type="match status" value="1"/>
</dbReference>
<keyword evidence="2" id="KW-0813">Transport</keyword>
<keyword evidence="3" id="KW-0547">Nucleotide-binding</keyword>
<dbReference type="RefSeq" id="WP_092455332.1">
    <property type="nucleotide sequence ID" value="NZ_FOJI01000012.1"/>
</dbReference>
<dbReference type="PROSITE" id="PS00211">
    <property type="entry name" value="ABC_TRANSPORTER_1"/>
    <property type="match status" value="1"/>
</dbReference>
<dbReference type="AlphaFoldDB" id="A0A1I0R5D4"/>
<evidence type="ECO:0000256" key="2">
    <source>
        <dbReference type="ARBA" id="ARBA00022448"/>
    </source>
</evidence>
<comment type="similarity">
    <text evidence="1">Belongs to the ABC transporter superfamily.</text>
</comment>
<dbReference type="GO" id="GO:0005524">
    <property type="term" value="F:ATP binding"/>
    <property type="evidence" value="ECO:0007669"/>
    <property type="project" value="UniProtKB-KW"/>
</dbReference>
<evidence type="ECO:0000256" key="3">
    <source>
        <dbReference type="ARBA" id="ARBA00022741"/>
    </source>
</evidence>
<dbReference type="Proteomes" id="UP000199701">
    <property type="component" value="Unassembled WGS sequence"/>
</dbReference>
<dbReference type="STRING" id="99656.SAMN05421659_11213"/>
<keyword evidence="4 6" id="KW-0067">ATP-binding</keyword>
<dbReference type="PROSITE" id="PS50893">
    <property type="entry name" value="ABC_TRANSPORTER_2"/>
    <property type="match status" value="1"/>
</dbReference>
<evidence type="ECO:0000259" key="5">
    <source>
        <dbReference type="PROSITE" id="PS50893"/>
    </source>
</evidence>
<dbReference type="Pfam" id="PF00005">
    <property type="entry name" value="ABC_tran"/>
    <property type="match status" value="1"/>
</dbReference>
<sequence length="307" mass="34220">MKEYVLKTNNLTKRYHGVNVLQDVQVALEAGKIYGLIGQNGAGKTTLMRVVSGLAFPTEGSIELFGLSGDGILQEQRKRMGCMIEYPSFIPYMTAQENLTYHRILRGEPSKTIVSELLKTVGLDNTGKKKAKNFSLGMKQRMGIAIALLGDPELLILDEPINGLDPIGVVEIRNLLTRLCEERQMTILISSHNLPELYQMATNYIIIHEGKIKQSLTLEELEENCKHYILIGSDQPEKLVSILEMQLGTTNYKVMPDKTIKRYDHLDDKSLVAKAISDNGIIVTNFSIEGDTLEDYFISAIGGELNA</sequence>
<dbReference type="InterPro" id="IPR027417">
    <property type="entry name" value="P-loop_NTPase"/>
</dbReference>
<dbReference type="PANTHER" id="PTHR43335">
    <property type="entry name" value="ABC TRANSPORTER, ATP-BINDING PROTEIN"/>
    <property type="match status" value="1"/>
</dbReference>
<feature type="domain" description="ABC transporter" evidence="5">
    <location>
        <begin position="6"/>
        <end position="234"/>
    </location>
</feature>
<reference evidence="6 7" key="1">
    <citation type="submission" date="2016-10" db="EMBL/GenBank/DDBJ databases">
        <authorList>
            <person name="de Groot N.N."/>
        </authorList>
    </citation>
    <scope>NUCLEOTIDE SEQUENCE [LARGE SCALE GENOMIC DNA]</scope>
    <source>
        <strain evidence="6 7">DSM 9179</strain>
    </source>
</reference>
<evidence type="ECO:0000256" key="4">
    <source>
        <dbReference type="ARBA" id="ARBA00022840"/>
    </source>
</evidence>
<keyword evidence="7" id="KW-1185">Reference proteome</keyword>
<dbReference type="GO" id="GO:0016887">
    <property type="term" value="F:ATP hydrolysis activity"/>
    <property type="evidence" value="ECO:0007669"/>
    <property type="project" value="InterPro"/>
</dbReference>
<name>A0A1I0R5D4_9FIRM</name>
<evidence type="ECO:0000313" key="6">
    <source>
        <dbReference type="EMBL" id="SEW35766.1"/>
    </source>
</evidence>
<dbReference type="InterPro" id="IPR017871">
    <property type="entry name" value="ABC_transporter-like_CS"/>
</dbReference>
<evidence type="ECO:0000256" key="1">
    <source>
        <dbReference type="ARBA" id="ARBA00005417"/>
    </source>
</evidence>
<gene>
    <name evidence="6" type="ORF">SAMN05421659_11213</name>
</gene>
<dbReference type="InterPro" id="IPR003593">
    <property type="entry name" value="AAA+_ATPase"/>
</dbReference>
<dbReference type="SUPFAM" id="SSF52540">
    <property type="entry name" value="P-loop containing nucleoside triphosphate hydrolases"/>
    <property type="match status" value="1"/>
</dbReference>
<proteinExistence type="inferred from homology"/>